<proteinExistence type="inferred from homology"/>
<evidence type="ECO:0000256" key="5">
    <source>
        <dbReference type="ARBA" id="ARBA00022729"/>
    </source>
</evidence>
<keyword evidence="3 8" id="KW-1134">Transmembrane beta strand</keyword>
<keyword evidence="10" id="KW-0675">Receptor</keyword>
<dbReference type="Proteomes" id="UP000326570">
    <property type="component" value="Unassembled WGS sequence"/>
</dbReference>
<protein>
    <submittedName>
        <fullName evidence="10">TonB-dependent receptor</fullName>
    </submittedName>
</protein>
<evidence type="ECO:0000259" key="9">
    <source>
        <dbReference type="Pfam" id="PF07715"/>
    </source>
</evidence>
<comment type="similarity">
    <text evidence="8">Belongs to the TonB-dependent receptor family.</text>
</comment>
<dbReference type="InterPro" id="IPR008969">
    <property type="entry name" value="CarboxyPept-like_regulatory"/>
</dbReference>
<dbReference type="InterPro" id="IPR037066">
    <property type="entry name" value="Plug_dom_sf"/>
</dbReference>
<dbReference type="InterPro" id="IPR036942">
    <property type="entry name" value="Beta-barrel_TonB_sf"/>
</dbReference>
<dbReference type="GO" id="GO:0015344">
    <property type="term" value="F:siderophore uptake transmembrane transporter activity"/>
    <property type="evidence" value="ECO:0007669"/>
    <property type="project" value="TreeGrafter"/>
</dbReference>
<keyword evidence="5" id="KW-0732">Signal</keyword>
<sequence>MFSGQSLAQATFTLSGLIRDAETGESLPGSTVFPKANPKAGTMANDKGMYQLSFPAGKHTVVVQYLGYTRQEKSIEISSDQTQNFRLLPEAASISEVEVTAKRTNENVRSTQMGEIILPIEQIKMLPVLFGETDIIKSLQLLPGVKSGGEGNTGFYVRGGGSDQNLVLLDDAVIYNPGHLMNFFSVFNSDAVQNISLIKGNMPAQYGGRLSSVLAVEAKNGNPDSLRGTGGIGLIASRFTLEGPIAKEKASFLVSGRRTYIDQVASPFLKNTEQGGVPYYFYDLNGNVNINLSKKDRLFLNGYYGRDVGEFSLSAGTFKAQFDWGNTAASARWNHIFSDKVFLNVAGLYSGYKFNFDSEFDAFTSQLLTGVQDYSAKTDLNFEPNPRHRLQVGALYTYHILTPRTGQAKTSDGLDISTSRVKDKFSHEAAAYLNYNWSVTEDLEVAAGLRGSFFRQTGPFTCYQFNAKGGISDSTVYKTGQKVKDFALAEPRLSLRYAFSKESSVKAGFARNAQYLHLVSNSFTSLPLDIWVPSSVLLPPQKATQYSVGYFRNFRENNYEASAEVYYKDLENQLEYREGYAPGPSNKDLEYEFVTGDGEAYGLELFLRKNFGDLQGWLGYTLSYANRKFPNLNQGLAFPARFDRRHDFSAVASYKVNEKWTVGGTWVYASGQPLTVPVRRYVIEGVVTYQYGKRNDFRMEAIHRLDLSATYRKNTNRKLQSSWTFAIYNVYARQNPFFYYIDTEGNPYDNTVKLQAKKVSIFPFPIPSVTWNFTF</sequence>
<name>A0A5N1INA0_9BACT</name>
<reference evidence="10 11" key="1">
    <citation type="submission" date="2019-09" db="EMBL/GenBank/DDBJ databases">
        <title>Genome sequence of Adhaeribacter sp. M2.</title>
        <authorList>
            <person name="Srinivasan S."/>
        </authorList>
    </citation>
    <scope>NUCLEOTIDE SEQUENCE [LARGE SCALE GENOMIC DNA]</scope>
    <source>
        <strain evidence="10 11">M2</strain>
    </source>
</reference>
<dbReference type="Gene3D" id="2.170.130.10">
    <property type="entry name" value="TonB-dependent receptor, plug domain"/>
    <property type="match status" value="1"/>
</dbReference>
<keyword evidence="4 8" id="KW-0812">Transmembrane</keyword>
<dbReference type="SUPFAM" id="SSF56935">
    <property type="entry name" value="Porins"/>
    <property type="match status" value="1"/>
</dbReference>
<comment type="caution">
    <text evidence="10">The sequence shown here is derived from an EMBL/GenBank/DDBJ whole genome shotgun (WGS) entry which is preliminary data.</text>
</comment>
<dbReference type="Pfam" id="PF07715">
    <property type="entry name" value="Plug"/>
    <property type="match status" value="1"/>
</dbReference>
<keyword evidence="2 8" id="KW-0813">Transport</keyword>
<dbReference type="GO" id="GO:0044718">
    <property type="term" value="P:siderophore transmembrane transport"/>
    <property type="evidence" value="ECO:0007669"/>
    <property type="project" value="TreeGrafter"/>
</dbReference>
<dbReference type="InterPro" id="IPR012910">
    <property type="entry name" value="Plug_dom"/>
</dbReference>
<evidence type="ECO:0000256" key="6">
    <source>
        <dbReference type="ARBA" id="ARBA00023136"/>
    </source>
</evidence>
<feature type="domain" description="TonB-dependent receptor plug" evidence="9">
    <location>
        <begin position="131"/>
        <end position="209"/>
    </location>
</feature>
<dbReference type="PANTHER" id="PTHR30069">
    <property type="entry name" value="TONB-DEPENDENT OUTER MEMBRANE RECEPTOR"/>
    <property type="match status" value="1"/>
</dbReference>
<accession>A0A5N1INA0</accession>
<dbReference type="GO" id="GO:0009279">
    <property type="term" value="C:cell outer membrane"/>
    <property type="evidence" value="ECO:0007669"/>
    <property type="project" value="UniProtKB-SubCell"/>
</dbReference>
<organism evidence="10 11">
    <name type="scientific">Adhaeribacter soli</name>
    <dbReference type="NCBI Taxonomy" id="2607655"/>
    <lineage>
        <taxon>Bacteria</taxon>
        <taxon>Pseudomonadati</taxon>
        <taxon>Bacteroidota</taxon>
        <taxon>Cytophagia</taxon>
        <taxon>Cytophagales</taxon>
        <taxon>Hymenobacteraceae</taxon>
        <taxon>Adhaeribacter</taxon>
    </lineage>
</organism>
<keyword evidence="7 8" id="KW-0998">Cell outer membrane</keyword>
<dbReference type="EMBL" id="VTWT01000013">
    <property type="protein sequence ID" value="KAA9325261.1"/>
    <property type="molecule type" value="Genomic_DNA"/>
</dbReference>
<keyword evidence="11" id="KW-1185">Reference proteome</keyword>
<dbReference type="Pfam" id="PF13715">
    <property type="entry name" value="CarbopepD_reg_2"/>
    <property type="match status" value="1"/>
</dbReference>
<dbReference type="PROSITE" id="PS52016">
    <property type="entry name" value="TONB_DEPENDENT_REC_3"/>
    <property type="match status" value="1"/>
</dbReference>
<dbReference type="Gene3D" id="2.60.40.1120">
    <property type="entry name" value="Carboxypeptidase-like, regulatory domain"/>
    <property type="match status" value="1"/>
</dbReference>
<evidence type="ECO:0000256" key="2">
    <source>
        <dbReference type="ARBA" id="ARBA00022448"/>
    </source>
</evidence>
<dbReference type="AlphaFoldDB" id="A0A5N1INA0"/>
<evidence type="ECO:0000256" key="1">
    <source>
        <dbReference type="ARBA" id="ARBA00004571"/>
    </source>
</evidence>
<evidence type="ECO:0000313" key="10">
    <source>
        <dbReference type="EMBL" id="KAA9325261.1"/>
    </source>
</evidence>
<evidence type="ECO:0000313" key="11">
    <source>
        <dbReference type="Proteomes" id="UP000326570"/>
    </source>
</evidence>
<evidence type="ECO:0000256" key="7">
    <source>
        <dbReference type="ARBA" id="ARBA00023237"/>
    </source>
</evidence>
<dbReference type="Gene3D" id="2.40.170.20">
    <property type="entry name" value="TonB-dependent receptor, beta-barrel domain"/>
    <property type="match status" value="1"/>
</dbReference>
<dbReference type="SUPFAM" id="SSF49464">
    <property type="entry name" value="Carboxypeptidase regulatory domain-like"/>
    <property type="match status" value="1"/>
</dbReference>
<comment type="subcellular location">
    <subcellularLocation>
        <location evidence="1 8">Cell outer membrane</location>
        <topology evidence="1 8">Multi-pass membrane protein</topology>
    </subcellularLocation>
</comment>
<evidence type="ECO:0000256" key="3">
    <source>
        <dbReference type="ARBA" id="ARBA00022452"/>
    </source>
</evidence>
<evidence type="ECO:0000256" key="4">
    <source>
        <dbReference type="ARBA" id="ARBA00022692"/>
    </source>
</evidence>
<evidence type="ECO:0000256" key="8">
    <source>
        <dbReference type="PROSITE-ProRule" id="PRU01360"/>
    </source>
</evidence>
<dbReference type="InterPro" id="IPR039426">
    <property type="entry name" value="TonB-dep_rcpt-like"/>
</dbReference>
<gene>
    <name evidence="10" type="ORF">F0P94_18385</name>
</gene>
<dbReference type="PANTHER" id="PTHR30069:SF29">
    <property type="entry name" value="HEMOGLOBIN AND HEMOGLOBIN-HAPTOGLOBIN-BINDING PROTEIN 1-RELATED"/>
    <property type="match status" value="1"/>
</dbReference>
<keyword evidence="6 8" id="KW-0472">Membrane</keyword>